<sequence>MKPWTDRAGKVSPLKAVVFFGTLVPIALLAVRAATGGFQGAPGLAALGPRPLTEAIHQTGDWAIRFLMLSLAVTPLRRILQFPKLINVRRMLGLAALFYALGHFALYITDMKFDLLRVGSEILLRIYLTIGFVALLGLVVLGMTSTDAAVRRLGGNWNRLHKIVYPIGILAVLHYFMQSKADVYQATLIAGFFVLLMSYRVAQGRGFNLQSPITLAIIAVLGGLLTAALEFAWYAIATGVPPQRVLAANLQFAFAIRPSWWVLATGLAVALACAARPLIPAGQGRGRRAKPARGVA</sequence>
<keyword evidence="3 7" id="KW-0812">Transmembrane</keyword>
<evidence type="ECO:0000256" key="3">
    <source>
        <dbReference type="ARBA" id="ARBA00022692"/>
    </source>
</evidence>
<dbReference type="AlphaFoldDB" id="A0A8J6Q4N6"/>
<evidence type="ECO:0000256" key="1">
    <source>
        <dbReference type="ARBA" id="ARBA00004141"/>
    </source>
</evidence>
<evidence type="ECO:0000256" key="6">
    <source>
        <dbReference type="ARBA" id="ARBA00023136"/>
    </source>
</evidence>
<comment type="caution">
    <text evidence="7">Lacks conserved residue(s) required for the propagation of feature annotation.</text>
</comment>
<dbReference type="PANTHER" id="PTHR36964:SF1">
    <property type="entry name" value="PROTEIN-METHIONINE-SULFOXIDE REDUCTASE HEME-BINDING SUBUNIT MSRQ"/>
    <property type="match status" value="1"/>
</dbReference>
<feature type="transmembrane region" description="Helical" evidence="7">
    <location>
        <begin position="213"/>
        <end position="236"/>
    </location>
</feature>
<name>A0A8J6Q4N6_9HYPH</name>
<comment type="subunit">
    <text evidence="7">Heterodimer of a catalytic subunit (MsrP) and a heme-binding subunit (MsrQ).</text>
</comment>
<keyword evidence="7" id="KW-1003">Cell membrane</keyword>
<protein>
    <recommendedName>
        <fullName evidence="7">Protein-methionine-sulfoxide reductase heme-binding subunit MsrQ</fullName>
    </recommendedName>
    <alternativeName>
        <fullName evidence="7">Flavocytochrome MsrQ</fullName>
    </alternativeName>
</protein>
<keyword evidence="7" id="KW-0249">Electron transport</keyword>
<comment type="caution">
    <text evidence="9">The sequence shown here is derived from an EMBL/GenBank/DDBJ whole genome shotgun (WGS) entry which is preliminary data.</text>
</comment>
<keyword evidence="5 7" id="KW-0408">Iron</keyword>
<comment type="cofactor">
    <cofactor evidence="7">
        <name>FMN</name>
        <dbReference type="ChEBI" id="CHEBI:58210"/>
    </cofactor>
    <text evidence="7">Binds 1 FMN per subunit.</text>
</comment>
<keyword evidence="10" id="KW-1185">Reference proteome</keyword>
<dbReference type="GO" id="GO:0046872">
    <property type="term" value="F:metal ion binding"/>
    <property type="evidence" value="ECO:0007669"/>
    <property type="project" value="UniProtKB-KW"/>
</dbReference>
<dbReference type="InterPro" id="IPR022837">
    <property type="entry name" value="MsrQ-like"/>
</dbReference>
<dbReference type="PANTHER" id="PTHR36964">
    <property type="entry name" value="PROTEIN-METHIONINE-SULFOXIDE REDUCTASE HEME-BINDING SUBUNIT MSRQ"/>
    <property type="match status" value="1"/>
</dbReference>
<dbReference type="GO" id="GO:0020037">
    <property type="term" value="F:heme binding"/>
    <property type="evidence" value="ECO:0007669"/>
    <property type="project" value="UniProtKB-UniRule"/>
</dbReference>
<dbReference type="GO" id="GO:0005886">
    <property type="term" value="C:plasma membrane"/>
    <property type="evidence" value="ECO:0007669"/>
    <property type="project" value="UniProtKB-SubCell"/>
</dbReference>
<evidence type="ECO:0000259" key="8">
    <source>
        <dbReference type="Pfam" id="PF01794"/>
    </source>
</evidence>
<dbReference type="GO" id="GO:0030091">
    <property type="term" value="P:protein repair"/>
    <property type="evidence" value="ECO:0007669"/>
    <property type="project" value="UniProtKB-UniRule"/>
</dbReference>
<dbReference type="GO" id="GO:0016679">
    <property type="term" value="F:oxidoreductase activity, acting on diphenols and related substances as donors"/>
    <property type="evidence" value="ECO:0007669"/>
    <property type="project" value="TreeGrafter"/>
</dbReference>
<evidence type="ECO:0000313" key="10">
    <source>
        <dbReference type="Proteomes" id="UP000643405"/>
    </source>
</evidence>
<comment type="function">
    <text evidence="7">Part of the MsrPQ system that repairs oxidized periplasmic proteins containing methionine sulfoxide residues (Met-O), using respiratory chain electrons. Thus protects these proteins from oxidative-stress damage caused by reactive species of oxygen and chlorine generated by the host defense mechanisms. MsrPQ is essential for the maintenance of envelope integrity under bleach stress, rescuing a wide series of structurally unrelated periplasmic proteins from methionine oxidation. MsrQ provides electrons for reduction to the reductase catalytic subunit MsrP, using the quinone pool of the respiratory chain.</text>
</comment>
<feature type="transmembrane region" description="Helical" evidence="7">
    <location>
        <begin position="122"/>
        <end position="141"/>
    </location>
</feature>
<keyword evidence="6 7" id="KW-0472">Membrane</keyword>
<evidence type="ECO:0000256" key="2">
    <source>
        <dbReference type="ARBA" id="ARBA00022448"/>
    </source>
</evidence>
<feature type="transmembrane region" description="Helical" evidence="7">
    <location>
        <begin position="92"/>
        <end position="110"/>
    </location>
</feature>
<dbReference type="GO" id="GO:0010181">
    <property type="term" value="F:FMN binding"/>
    <property type="evidence" value="ECO:0007669"/>
    <property type="project" value="UniProtKB-UniRule"/>
</dbReference>
<gene>
    <name evidence="7" type="primary">msrQ</name>
    <name evidence="9" type="ORF">ICI42_16035</name>
</gene>
<keyword evidence="7" id="KW-0285">Flavoprotein</keyword>
<evidence type="ECO:0000256" key="7">
    <source>
        <dbReference type="HAMAP-Rule" id="MF_01207"/>
    </source>
</evidence>
<keyword evidence="7" id="KW-0288">FMN</keyword>
<keyword evidence="4 7" id="KW-1133">Transmembrane helix</keyword>
<reference evidence="9" key="1">
    <citation type="submission" date="2020-09" db="EMBL/GenBank/DDBJ databases">
        <title>Genome seq and assembly of Tianweitania sp.</title>
        <authorList>
            <person name="Chhetri G."/>
        </authorList>
    </citation>
    <scope>NUCLEOTIDE SEQUENCE</scope>
    <source>
        <strain evidence="9">Rool2</strain>
    </source>
</reference>
<feature type="transmembrane region" description="Helical" evidence="7">
    <location>
        <begin position="260"/>
        <end position="279"/>
    </location>
</feature>
<keyword evidence="7" id="KW-0479">Metal-binding</keyword>
<dbReference type="InterPro" id="IPR013130">
    <property type="entry name" value="Fe3_Rdtase_TM_dom"/>
</dbReference>
<accession>A0A8J6Q4N6</accession>
<evidence type="ECO:0000313" key="9">
    <source>
        <dbReference type="EMBL" id="MBD0416165.1"/>
    </source>
</evidence>
<dbReference type="EMBL" id="JACVVX010000005">
    <property type="protein sequence ID" value="MBD0416165.1"/>
    <property type="molecule type" value="Genomic_DNA"/>
</dbReference>
<keyword evidence="2 7" id="KW-0813">Transport</keyword>
<dbReference type="Proteomes" id="UP000643405">
    <property type="component" value="Unassembled WGS sequence"/>
</dbReference>
<comment type="similarity">
    <text evidence="7">Belongs to the MsrQ family.</text>
</comment>
<organism evidence="9 10">
    <name type="scientific">Oryzicola mucosus</name>
    <dbReference type="NCBI Taxonomy" id="2767425"/>
    <lineage>
        <taxon>Bacteria</taxon>
        <taxon>Pseudomonadati</taxon>
        <taxon>Pseudomonadota</taxon>
        <taxon>Alphaproteobacteria</taxon>
        <taxon>Hyphomicrobiales</taxon>
        <taxon>Phyllobacteriaceae</taxon>
        <taxon>Oryzicola</taxon>
    </lineage>
</organism>
<comment type="subcellular location">
    <subcellularLocation>
        <location evidence="7">Cell membrane</location>
        <topology evidence="7">Multi-pass membrane protein</topology>
    </subcellularLocation>
    <subcellularLocation>
        <location evidence="1">Membrane</location>
        <topology evidence="1">Multi-pass membrane protein</topology>
    </subcellularLocation>
</comment>
<feature type="domain" description="Ferric oxidoreductase" evidence="8">
    <location>
        <begin position="59"/>
        <end position="172"/>
    </location>
</feature>
<comment type="cofactor">
    <cofactor evidence="7">
        <name>heme b</name>
        <dbReference type="ChEBI" id="CHEBI:60344"/>
    </cofactor>
    <text evidence="7">Binds 1 heme b (iron(II)-protoporphyrin IX) group per subunit.</text>
</comment>
<keyword evidence="7" id="KW-0349">Heme</keyword>
<dbReference type="Pfam" id="PF01794">
    <property type="entry name" value="Ferric_reduct"/>
    <property type="match status" value="1"/>
</dbReference>
<dbReference type="RefSeq" id="WP_188165613.1">
    <property type="nucleotide sequence ID" value="NZ_JACVVX010000005.1"/>
</dbReference>
<evidence type="ECO:0000256" key="4">
    <source>
        <dbReference type="ARBA" id="ARBA00022989"/>
    </source>
</evidence>
<evidence type="ECO:0000256" key="5">
    <source>
        <dbReference type="ARBA" id="ARBA00023004"/>
    </source>
</evidence>
<feature type="transmembrane region" description="Helical" evidence="7">
    <location>
        <begin position="183"/>
        <end position="201"/>
    </location>
</feature>
<dbReference type="HAMAP" id="MF_01207">
    <property type="entry name" value="MsrQ"/>
    <property type="match status" value="1"/>
</dbReference>
<dbReference type="GO" id="GO:0009055">
    <property type="term" value="F:electron transfer activity"/>
    <property type="evidence" value="ECO:0007669"/>
    <property type="project" value="UniProtKB-UniRule"/>
</dbReference>
<feature type="transmembrane region" description="Helical" evidence="7">
    <location>
        <begin position="162"/>
        <end position="177"/>
    </location>
</feature>
<feature type="transmembrane region" description="Helical" evidence="7">
    <location>
        <begin position="62"/>
        <end position="80"/>
    </location>
</feature>
<proteinExistence type="inferred from homology"/>